<evidence type="ECO:0000256" key="1">
    <source>
        <dbReference type="SAM" id="Phobius"/>
    </source>
</evidence>
<dbReference type="RefSeq" id="WP_050670534.1">
    <property type="nucleotide sequence ID" value="NZ_LAIR01000002.1"/>
</dbReference>
<name>A0A0L6CKG7_9MICO</name>
<gene>
    <name evidence="2" type="ORF">VV01_14730</name>
</gene>
<proteinExistence type="predicted"/>
<reference evidence="3" key="1">
    <citation type="submission" date="2015-03" db="EMBL/GenBank/DDBJ databases">
        <title>Luteipulveratus halotolerans sp. nov., a novel actinobacterium (Dermacoccaceae) from Sarawak, Malaysia.</title>
        <authorList>
            <person name="Juboi H."/>
            <person name="Basik A."/>
            <person name="Shamsul S.S."/>
            <person name="Arnold P."/>
            <person name="Schmitt E.K."/>
            <person name="Sanglier J.-J."/>
            <person name="Yeo T."/>
        </authorList>
    </citation>
    <scope>NUCLEOTIDE SEQUENCE [LARGE SCALE GENOMIC DNA]</scope>
    <source>
        <strain evidence="3">C296001</strain>
    </source>
</reference>
<keyword evidence="1" id="KW-0472">Membrane</keyword>
<accession>A0A0L6CKG7</accession>
<keyword evidence="3" id="KW-1185">Reference proteome</keyword>
<dbReference type="AlphaFoldDB" id="A0A0L6CKG7"/>
<evidence type="ECO:0000313" key="2">
    <source>
        <dbReference type="EMBL" id="KNX38115.1"/>
    </source>
</evidence>
<dbReference type="EMBL" id="LAIR01000002">
    <property type="protein sequence ID" value="KNX38115.1"/>
    <property type="molecule type" value="Genomic_DNA"/>
</dbReference>
<dbReference type="Proteomes" id="UP000037397">
    <property type="component" value="Unassembled WGS sequence"/>
</dbReference>
<organism evidence="2 3">
    <name type="scientific">Luteipulveratus halotolerans</name>
    <dbReference type="NCBI Taxonomy" id="1631356"/>
    <lineage>
        <taxon>Bacteria</taxon>
        <taxon>Bacillati</taxon>
        <taxon>Actinomycetota</taxon>
        <taxon>Actinomycetes</taxon>
        <taxon>Micrococcales</taxon>
        <taxon>Dermacoccaceae</taxon>
        <taxon>Luteipulveratus</taxon>
    </lineage>
</organism>
<comment type="caution">
    <text evidence="2">The sequence shown here is derived from an EMBL/GenBank/DDBJ whole genome shotgun (WGS) entry which is preliminary data.</text>
</comment>
<dbReference type="STRING" id="1631356.VV01_14730"/>
<sequence>MPALDKVRPYAKAVVAFIAPGVVALVAAVQDSSPGGTGVTGPEWVGIGAAMVLTGGAVFGTPNTRPVRGEDPI</sequence>
<dbReference type="OrthoDB" id="9960446at2"/>
<protein>
    <submittedName>
        <fullName evidence="2">Uncharacterized protein</fullName>
    </submittedName>
</protein>
<keyword evidence="1" id="KW-0812">Transmembrane</keyword>
<keyword evidence="1" id="KW-1133">Transmembrane helix</keyword>
<evidence type="ECO:0000313" key="3">
    <source>
        <dbReference type="Proteomes" id="UP000037397"/>
    </source>
</evidence>
<feature type="transmembrane region" description="Helical" evidence="1">
    <location>
        <begin position="44"/>
        <end position="61"/>
    </location>
</feature>